<gene>
    <name evidence="2" type="ORF">AMORRO_LOCUS3392</name>
</gene>
<dbReference type="Proteomes" id="UP000789342">
    <property type="component" value="Unassembled WGS sequence"/>
</dbReference>
<keyword evidence="3" id="KW-1185">Reference proteome</keyword>
<name>A0A9N9F2H3_9GLOM</name>
<sequence>MEKSIIRKENLIHWRDQFWNVMHDKNGMKKFTDSTLIETTNPSPKGNLQTPKRSEDLSHPNMDRESYIQSLTAMGWREVRLMRCESRMQGFLHHTLSSRNDQS</sequence>
<comment type="caution">
    <text evidence="2">The sequence shown here is derived from an EMBL/GenBank/DDBJ whole genome shotgun (WGS) entry which is preliminary data.</text>
</comment>
<evidence type="ECO:0000256" key="1">
    <source>
        <dbReference type="SAM" id="MobiDB-lite"/>
    </source>
</evidence>
<feature type="compositionally biased region" description="Polar residues" evidence="1">
    <location>
        <begin position="33"/>
        <end position="51"/>
    </location>
</feature>
<dbReference type="EMBL" id="CAJVPV010001654">
    <property type="protein sequence ID" value="CAG8503997.1"/>
    <property type="molecule type" value="Genomic_DNA"/>
</dbReference>
<reference evidence="2" key="1">
    <citation type="submission" date="2021-06" db="EMBL/GenBank/DDBJ databases">
        <authorList>
            <person name="Kallberg Y."/>
            <person name="Tangrot J."/>
            <person name="Rosling A."/>
        </authorList>
    </citation>
    <scope>NUCLEOTIDE SEQUENCE</scope>
    <source>
        <strain evidence="2">CL551</strain>
    </source>
</reference>
<proteinExistence type="predicted"/>
<feature type="compositionally biased region" description="Basic and acidic residues" evidence="1">
    <location>
        <begin position="52"/>
        <end position="62"/>
    </location>
</feature>
<dbReference type="AlphaFoldDB" id="A0A9N9F2H3"/>
<organism evidence="2 3">
    <name type="scientific">Acaulospora morrowiae</name>
    <dbReference type="NCBI Taxonomy" id="94023"/>
    <lineage>
        <taxon>Eukaryota</taxon>
        <taxon>Fungi</taxon>
        <taxon>Fungi incertae sedis</taxon>
        <taxon>Mucoromycota</taxon>
        <taxon>Glomeromycotina</taxon>
        <taxon>Glomeromycetes</taxon>
        <taxon>Diversisporales</taxon>
        <taxon>Acaulosporaceae</taxon>
        <taxon>Acaulospora</taxon>
    </lineage>
</organism>
<accession>A0A9N9F2H3</accession>
<evidence type="ECO:0000313" key="2">
    <source>
        <dbReference type="EMBL" id="CAG8503997.1"/>
    </source>
</evidence>
<feature type="region of interest" description="Disordered" evidence="1">
    <location>
        <begin position="33"/>
        <end position="62"/>
    </location>
</feature>
<protein>
    <submittedName>
        <fullName evidence="2">18132_t:CDS:1</fullName>
    </submittedName>
</protein>
<evidence type="ECO:0000313" key="3">
    <source>
        <dbReference type="Proteomes" id="UP000789342"/>
    </source>
</evidence>